<dbReference type="EMBL" id="LWGR01000010">
    <property type="protein sequence ID" value="KZM71972.1"/>
    <property type="molecule type" value="Genomic_DNA"/>
</dbReference>
<accession>A0A164L364</accession>
<feature type="compositionally biased region" description="Acidic residues" evidence="1">
    <location>
        <begin position="96"/>
        <end position="107"/>
    </location>
</feature>
<proteinExistence type="predicted"/>
<feature type="compositionally biased region" description="Basic and acidic residues" evidence="1">
    <location>
        <begin position="117"/>
        <end position="132"/>
    </location>
</feature>
<evidence type="ECO:0000313" key="2">
    <source>
        <dbReference type="EMBL" id="KZM71972.1"/>
    </source>
</evidence>
<feature type="compositionally biased region" description="Basic and acidic residues" evidence="1">
    <location>
        <begin position="1"/>
        <end position="22"/>
    </location>
</feature>
<reference evidence="2 3" key="1">
    <citation type="submission" date="2016-04" db="EMBL/GenBank/DDBJ databases">
        <authorList>
            <person name="Evans L.H."/>
            <person name="Alamgir A."/>
            <person name="Owens N."/>
            <person name="Weber N.D."/>
            <person name="Virtaneva K."/>
            <person name="Barbian K."/>
            <person name="Babar A."/>
            <person name="Rosenke K."/>
        </authorList>
    </citation>
    <scope>NUCLEOTIDE SEQUENCE [LARGE SCALE GENOMIC DNA]</scope>
    <source>
        <strain evidence="2 3">IFM 0406</strain>
    </source>
</reference>
<evidence type="ECO:0000256" key="1">
    <source>
        <dbReference type="SAM" id="MobiDB-lite"/>
    </source>
</evidence>
<dbReference type="STRING" id="455432.AWN90_37690"/>
<sequence length="259" mass="27021">MSSEKSASDRDEPVRQVSDELLRQASEGPVRHLPDALFGGPAPGSPAPQQNSGADDRGGAVSDELLRQASQGPIRHLPDLLFGGPVPEPSVGEQDSAGESDGGDSGDTEGATGPPEASRDGGSDRDDVRQPGRAESVVEDSPRDSGVLLAGIQPVAGDPGQKHAGITRGVFDYGLGTPRLSNVIPIRATIPARLGRTGRPLGISGVSPVALARRILLPDRRFRHRTAEEQVREVADRALGCLAEQFVGDRAAAVVRCCL</sequence>
<protein>
    <submittedName>
        <fullName evidence="2">Uncharacterized protein</fullName>
    </submittedName>
</protein>
<dbReference type="RefSeq" id="WP_067593118.1">
    <property type="nucleotide sequence ID" value="NZ_KV411304.1"/>
</dbReference>
<name>A0A164L364_9NOCA</name>
<evidence type="ECO:0000313" key="3">
    <source>
        <dbReference type="Proteomes" id="UP000076512"/>
    </source>
</evidence>
<dbReference type="AlphaFoldDB" id="A0A164L364"/>
<comment type="caution">
    <text evidence="2">The sequence shown here is derived from an EMBL/GenBank/DDBJ whole genome shotgun (WGS) entry which is preliminary data.</text>
</comment>
<dbReference type="Proteomes" id="UP000076512">
    <property type="component" value="Unassembled WGS sequence"/>
</dbReference>
<feature type="region of interest" description="Disordered" evidence="1">
    <location>
        <begin position="1"/>
        <end position="145"/>
    </location>
</feature>
<keyword evidence="3" id="KW-1185">Reference proteome</keyword>
<organism evidence="2 3">
    <name type="scientific">Nocardia terpenica</name>
    <dbReference type="NCBI Taxonomy" id="455432"/>
    <lineage>
        <taxon>Bacteria</taxon>
        <taxon>Bacillati</taxon>
        <taxon>Actinomycetota</taxon>
        <taxon>Actinomycetes</taxon>
        <taxon>Mycobacteriales</taxon>
        <taxon>Nocardiaceae</taxon>
        <taxon>Nocardia</taxon>
    </lineage>
</organism>
<gene>
    <name evidence="2" type="ORF">AWN90_37690</name>
</gene>